<dbReference type="Proteomes" id="UP000027222">
    <property type="component" value="Unassembled WGS sequence"/>
</dbReference>
<evidence type="ECO:0000313" key="1">
    <source>
        <dbReference type="EMBL" id="KDR74225.1"/>
    </source>
</evidence>
<name>A0A067STE8_GALM3</name>
<dbReference type="AlphaFoldDB" id="A0A067STE8"/>
<evidence type="ECO:0000313" key="2">
    <source>
        <dbReference type="Proteomes" id="UP000027222"/>
    </source>
</evidence>
<sequence>MKTRIPATRCNTCYTRPSRREAVPQMRSMQIGGVLVIRRIEHKRACTNIYPDKQFAANFGRGLLFCVPCGTKSPPDVVCRCKALHLTVQRGRLGYLGIKRAQKGVDIIWEPTTKEGCDRIFQSSKPSITHVVISDFDIGFAV</sequence>
<organism evidence="1 2">
    <name type="scientific">Galerina marginata (strain CBS 339.88)</name>
    <dbReference type="NCBI Taxonomy" id="685588"/>
    <lineage>
        <taxon>Eukaryota</taxon>
        <taxon>Fungi</taxon>
        <taxon>Dikarya</taxon>
        <taxon>Basidiomycota</taxon>
        <taxon>Agaricomycotina</taxon>
        <taxon>Agaricomycetes</taxon>
        <taxon>Agaricomycetidae</taxon>
        <taxon>Agaricales</taxon>
        <taxon>Agaricineae</taxon>
        <taxon>Strophariaceae</taxon>
        <taxon>Galerina</taxon>
    </lineage>
</organism>
<dbReference type="EMBL" id="KL142383">
    <property type="protein sequence ID" value="KDR74225.1"/>
    <property type="molecule type" value="Genomic_DNA"/>
</dbReference>
<keyword evidence="2" id="KW-1185">Reference proteome</keyword>
<proteinExistence type="predicted"/>
<dbReference type="HOGENOM" id="CLU_1815940_0_0_1"/>
<gene>
    <name evidence="1" type="ORF">GALMADRAFT_572088</name>
</gene>
<reference evidence="2" key="1">
    <citation type="journal article" date="2014" name="Proc. Natl. Acad. Sci. U.S.A.">
        <title>Extensive sampling of basidiomycete genomes demonstrates inadequacy of the white-rot/brown-rot paradigm for wood decay fungi.</title>
        <authorList>
            <person name="Riley R."/>
            <person name="Salamov A.A."/>
            <person name="Brown D.W."/>
            <person name="Nagy L.G."/>
            <person name="Floudas D."/>
            <person name="Held B.W."/>
            <person name="Levasseur A."/>
            <person name="Lombard V."/>
            <person name="Morin E."/>
            <person name="Otillar R."/>
            <person name="Lindquist E.A."/>
            <person name="Sun H."/>
            <person name="LaButti K.M."/>
            <person name="Schmutz J."/>
            <person name="Jabbour D."/>
            <person name="Luo H."/>
            <person name="Baker S.E."/>
            <person name="Pisabarro A.G."/>
            <person name="Walton J.D."/>
            <person name="Blanchette R.A."/>
            <person name="Henrissat B."/>
            <person name="Martin F."/>
            <person name="Cullen D."/>
            <person name="Hibbett D.S."/>
            <person name="Grigoriev I.V."/>
        </authorList>
    </citation>
    <scope>NUCLEOTIDE SEQUENCE [LARGE SCALE GENOMIC DNA]</scope>
    <source>
        <strain evidence="2">CBS 339.88</strain>
    </source>
</reference>
<accession>A0A067STE8</accession>
<protein>
    <submittedName>
        <fullName evidence="1">Uncharacterized protein</fullName>
    </submittedName>
</protein>